<comment type="caution">
    <text evidence="2">The sequence shown here is derived from an EMBL/GenBank/DDBJ whole genome shotgun (WGS) entry which is preliminary data.</text>
</comment>
<feature type="compositionally biased region" description="Polar residues" evidence="1">
    <location>
        <begin position="64"/>
        <end position="81"/>
    </location>
</feature>
<sequence length="277" mass="30920">MSQKPSSLGLPEPTRKSTMFPSPVPVADSPDKTEESHTQDNEAESILVTGDGKMSLAPEEIPHATSSSQFLVKSPSTTNNVVEGKRKHSDDIQGDPQSPVHKKSSKLQVQYLLLSDTGSSEERQQVLESSDSALGSFSPSTQRLLFGELRPLPPLESEPMLIYCTFQMDDTYEVNISYYTARPVSQHDLTETLLYNVSFPDVADKEFQDIMEVIKPFTEIMSKWEASDDEIADAQWESLLNDDEEKDKKGDSEDEEGKEYVEEEGGEDGETHSEEMD</sequence>
<reference evidence="2" key="2">
    <citation type="submission" date="2023-06" db="EMBL/GenBank/DDBJ databases">
        <authorList>
            <consortium name="Lawrence Berkeley National Laboratory"/>
            <person name="Haridas S."/>
            <person name="Hensen N."/>
            <person name="Bonometti L."/>
            <person name="Westerberg I."/>
            <person name="Brannstrom I.O."/>
            <person name="Guillou S."/>
            <person name="Cros-Aarteil S."/>
            <person name="Calhoun S."/>
            <person name="Kuo A."/>
            <person name="Mondo S."/>
            <person name="Pangilinan J."/>
            <person name="Riley R."/>
            <person name="Labutti K."/>
            <person name="Andreopoulos B."/>
            <person name="Lipzen A."/>
            <person name="Chen C."/>
            <person name="Yanf M."/>
            <person name="Daum C."/>
            <person name="Ng V."/>
            <person name="Clum A."/>
            <person name="Steindorff A."/>
            <person name="Ohm R."/>
            <person name="Martin F."/>
            <person name="Silar P."/>
            <person name="Natvig D."/>
            <person name="Lalanne C."/>
            <person name="Gautier V."/>
            <person name="Ament-Velasquez S.L."/>
            <person name="Kruys A."/>
            <person name="Hutchinson M.I."/>
            <person name="Powell A.J."/>
            <person name="Barry K."/>
            <person name="Miller A.N."/>
            <person name="Grigoriev I.V."/>
            <person name="Debuchy R."/>
            <person name="Gladieux P."/>
            <person name="Thoren M.H."/>
            <person name="Johannesson H."/>
        </authorList>
    </citation>
    <scope>NUCLEOTIDE SEQUENCE</scope>
    <source>
        <strain evidence="2">CBS 958.72</strain>
    </source>
</reference>
<feature type="compositionally biased region" description="Acidic residues" evidence="1">
    <location>
        <begin position="252"/>
        <end position="268"/>
    </location>
</feature>
<accession>A0AAE0N0D2</accession>
<feature type="region of interest" description="Disordered" evidence="1">
    <location>
        <begin position="233"/>
        <end position="277"/>
    </location>
</feature>
<evidence type="ECO:0000313" key="3">
    <source>
        <dbReference type="Proteomes" id="UP001287356"/>
    </source>
</evidence>
<feature type="region of interest" description="Disordered" evidence="1">
    <location>
        <begin position="1"/>
        <end position="105"/>
    </location>
</feature>
<dbReference type="EMBL" id="JAULSN010000009">
    <property type="protein sequence ID" value="KAK3364814.1"/>
    <property type="molecule type" value="Genomic_DNA"/>
</dbReference>
<proteinExistence type="predicted"/>
<dbReference type="AlphaFoldDB" id="A0AAE0N0D2"/>
<gene>
    <name evidence="2" type="ORF">B0T24DRAFT_598150</name>
</gene>
<dbReference type="Proteomes" id="UP001287356">
    <property type="component" value="Unassembled WGS sequence"/>
</dbReference>
<organism evidence="2 3">
    <name type="scientific">Lasiosphaeria ovina</name>
    <dbReference type="NCBI Taxonomy" id="92902"/>
    <lineage>
        <taxon>Eukaryota</taxon>
        <taxon>Fungi</taxon>
        <taxon>Dikarya</taxon>
        <taxon>Ascomycota</taxon>
        <taxon>Pezizomycotina</taxon>
        <taxon>Sordariomycetes</taxon>
        <taxon>Sordariomycetidae</taxon>
        <taxon>Sordariales</taxon>
        <taxon>Lasiosphaeriaceae</taxon>
        <taxon>Lasiosphaeria</taxon>
    </lineage>
</organism>
<keyword evidence="3" id="KW-1185">Reference proteome</keyword>
<evidence type="ECO:0000256" key="1">
    <source>
        <dbReference type="SAM" id="MobiDB-lite"/>
    </source>
</evidence>
<evidence type="ECO:0000313" key="2">
    <source>
        <dbReference type="EMBL" id="KAK3364814.1"/>
    </source>
</evidence>
<protein>
    <submittedName>
        <fullName evidence="2">Uncharacterized protein</fullName>
    </submittedName>
</protein>
<name>A0AAE0N0D2_9PEZI</name>
<feature type="compositionally biased region" description="Basic and acidic residues" evidence="1">
    <location>
        <begin position="29"/>
        <end position="40"/>
    </location>
</feature>
<reference evidence="2" key="1">
    <citation type="journal article" date="2023" name="Mol. Phylogenet. Evol.">
        <title>Genome-scale phylogeny and comparative genomics of the fungal order Sordariales.</title>
        <authorList>
            <person name="Hensen N."/>
            <person name="Bonometti L."/>
            <person name="Westerberg I."/>
            <person name="Brannstrom I.O."/>
            <person name="Guillou S."/>
            <person name="Cros-Aarteil S."/>
            <person name="Calhoun S."/>
            <person name="Haridas S."/>
            <person name="Kuo A."/>
            <person name="Mondo S."/>
            <person name="Pangilinan J."/>
            <person name="Riley R."/>
            <person name="LaButti K."/>
            <person name="Andreopoulos B."/>
            <person name="Lipzen A."/>
            <person name="Chen C."/>
            <person name="Yan M."/>
            <person name="Daum C."/>
            <person name="Ng V."/>
            <person name="Clum A."/>
            <person name="Steindorff A."/>
            <person name="Ohm R.A."/>
            <person name="Martin F."/>
            <person name="Silar P."/>
            <person name="Natvig D.O."/>
            <person name="Lalanne C."/>
            <person name="Gautier V."/>
            <person name="Ament-Velasquez S.L."/>
            <person name="Kruys A."/>
            <person name="Hutchinson M.I."/>
            <person name="Powell A.J."/>
            <person name="Barry K."/>
            <person name="Miller A.N."/>
            <person name="Grigoriev I.V."/>
            <person name="Debuchy R."/>
            <person name="Gladieux P."/>
            <person name="Hiltunen Thoren M."/>
            <person name="Johannesson H."/>
        </authorList>
    </citation>
    <scope>NUCLEOTIDE SEQUENCE</scope>
    <source>
        <strain evidence="2">CBS 958.72</strain>
    </source>
</reference>